<feature type="region of interest" description="Disordered" evidence="1">
    <location>
        <begin position="1"/>
        <end position="26"/>
    </location>
</feature>
<organism evidence="2 3">
    <name type="scientific">Dactylosporangium maewongense</name>
    <dbReference type="NCBI Taxonomy" id="634393"/>
    <lineage>
        <taxon>Bacteria</taxon>
        <taxon>Bacillati</taxon>
        <taxon>Actinomycetota</taxon>
        <taxon>Actinomycetes</taxon>
        <taxon>Micromonosporales</taxon>
        <taxon>Micromonosporaceae</taxon>
        <taxon>Dactylosporangium</taxon>
    </lineage>
</organism>
<evidence type="ECO:0000256" key="1">
    <source>
        <dbReference type="SAM" id="MobiDB-lite"/>
    </source>
</evidence>
<reference evidence="3" key="1">
    <citation type="journal article" date="2019" name="Int. J. Syst. Evol. Microbiol.">
        <title>The Global Catalogue of Microorganisms (GCM) 10K type strain sequencing project: providing services to taxonomists for standard genome sequencing and annotation.</title>
        <authorList>
            <consortium name="The Broad Institute Genomics Platform"/>
            <consortium name="The Broad Institute Genome Sequencing Center for Infectious Disease"/>
            <person name="Wu L."/>
            <person name="Ma J."/>
        </authorList>
    </citation>
    <scope>NUCLEOTIDE SEQUENCE [LARGE SCALE GENOMIC DNA]</scope>
    <source>
        <strain evidence="3">JCM 15933</strain>
    </source>
</reference>
<feature type="compositionally biased region" description="Basic residues" evidence="1">
    <location>
        <begin position="13"/>
        <end position="22"/>
    </location>
</feature>
<dbReference type="Proteomes" id="UP001501470">
    <property type="component" value="Unassembled WGS sequence"/>
</dbReference>
<evidence type="ECO:0000313" key="2">
    <source>
        <dbReference type="EMBL" id="GAA1553731.1"/>
    </source>
</evidence>
<sequence>MARRRQGFEQTVVRRRAGRRPRQTFAPCARKGRWHGARQCKVPSVEIRLAPVVAANAAVSNAPKRRRKIFMADSLATAAQAPPKNGSMRR</sequence>
<accession>A0ABP4N101</accession>
<evidence type="ECO:0000313" key="3">
    <source>
        <dbReference type="Proteomes" id="UP001501470"/>
    </source>
</evidence>
<keyword evidence="3" id="KW-1185">Reference proteome</keyword>
<comment type="caution">
    <text evidence="2">The sequence shown here is derived from an EMBL/GenBank/DDBJ whole genome shotgun (WGS) entry which is preliminary data.</text>
</comment>
<gene>
    <name evidence="2" type="ORF">GCM10009827_088120</name>
</gene>
<protein>
    <submittedName>
        <fullName evidence="2">Uncharacterized protein</fullName>
    </submittedName>
</protein>
<name>A0ABP4N101_9ACTN</name>
<proteinExistence type="predicted"/>
<dbReference type="EMBL" id="BAAAQD010000023">
    <property type="protein sequence ID" value="GAA1553731.1"/>
    <property type="molecule type" value="Genomic_DNA"/>
</dbReference>